<name>A0A2Z6NZ51_TRISU</name>
<evidence type="ECO:0000313" key="1">
    <source>
        <dbReference type="EMBL" id="GAU42200.1"/>
    </source>
</evidence>
<evidence type="ECO:0000313" key="2">
    <source>
        <dbReference type="Proteomes" id="UP000242715"/>
    </source>
</evidence>
<dbReference type="Proteomes" id="UP000242715">
    <property type="component" value="Unassembled WGS sequence"/>
</dbReference>
<dbReference type="AlphaFoldDB" id="A0A2Z6NZ51"/>
<reference evidence="2" key="1">
    <citation type="journal article" date="2017" name="Front. Plant Sci.">
        <title>Climate Clever Clovers: New Paradigm to Reduce the Environmental Footprint of Ruminants by Breeding Low Methanogenic Forages Utilizing Haplotype Variation.</title>
        <authorList>
            <person name="Kaur P."/>
            <person name="Appels R."/>
            <person name="Bayer P.E."/>
            <person name="Keeble-Gagnere G."/>
            <person name="Wang J."/>
            <person name="Hirakawa H."/>
            <person name="Shirasawa K."/>
            <person name="Vercoe P."/>
            <person name="Stefanova K."/>
            <person name="Durmic Z."/>
            <person name="Nichols P."/>
            <person name="Revell C."/>
            <person name="Isobe S.N."/>
            <person name="Edwards D."/>
            <person name="Erskine W."/>
        </authorList>
    </citation>
    <scope>NUCLEOTIDE SEQUENCE [LARGE SCALE GENOMIC DNA]</scope>
    <source>
        <strain evidence="2">cv. Daliak</strain>
    </source>
</reference>
<gene>
    <name evidence="1" type="ORF">TSUD_305450</name>
</gene>
<accession>A0A2Z6NZ51</accession>
<protein>
    <submittedName>
        <fullName evidence="1">Uncharacterized protein</fullName>
    </submittedName>
</protein>
<sequence length="87" mass="10125">MVLLQQMCMLLEALMENGRGLEELRGVLERLLYVRWHRFKSMELHVNYFLAIRAINSNRCSSLIGRPLVMKIDRLLAMDLEASCGED</sequence>
<organism evidence="1 2">
    <name type="scientific">Trifolium subterraneum</name>
    <name type="common">Subterranean clover</name>
    <dbReference type="NCBI Taxonomy" id="3900"/>
    <lineage>
        <taxon>Eukaryota</taxon>
        <taxon>Viridiplantae</taxon>
        <taxon>Streptophyta</taxon>
        <taxon>Embryophyta</taxon>
        <taxon>Tracheophyta</taxon>
        <taxon>Spermatophyta</taxon>
        <taxon>Magnoliopsida</taxon>
        <taxon>eudicotyledons</taxon>
        <taxon>Gunneridae</taxon>
        <taxon>Pentapetalae</taxon>
        <taxon>rosids</taxon>
        <taxon>fabids</taxon>
        <taxon>Fabales</taxon>
        <taxon>Fabaceae</taxon>
        <taxon>Papilionoideae</taxon>
        <taxon>50 kb inversion clade</taxon>
        <taxon>NPAAA clade</taxon>
        <taxon>Hologalegina</taxon>
        <taxon>IRL clade</taxon>
        <taxon>Trifolieae</taxon>
        <taxon>Trifolium</taxon>
    </lineage>
</organism>
<keyword evidence="2" id="KW-1185">Reference proteome</keyword>
<proteinExistence type="predicted"/>
<dbReference type="EMBL" id="DF973903">
    <property type="protein sequence ID" value="GAU42200.1"/>
    <property type="molecule type" value="Genomic_DNA"/>
</dbReference>